<accession>A0ABS4TYB5</accession>
<dbReference type="Pfam" id="PF00486">
    <property type="entry name" value="Trans_reg_C"/>
    <property type="match status" value="1"/>
</dbReference>
<dbReference type="SUPFAM" id="SSF46894">
    <property type="entry name" value="C-terminal effector domain of the bipartite response regulators"/>
    <property type="match status" value="1"/>
</dbReference>
<gene>
    <name evidence="4" type="ORF">JOF56_009769</name>
</gene>
<dbReference type="SMART" id="SM00862">
    <property type="entry name" value="Trans_reg_C"/>
    <property type="match status" value="1"/>
</dbReference>
<evidence type="ECO:0000313" key="5">
    <source>
        <dbReference type="Proteomes" id="UP001519332"/>
    </source>
</evidence>
<name>A0ABS4TYB5_9PSEU</name>
<protein>
    <recommendedName>
        <fullName evidence="3">OmpR/PhoB-type domain-containing protein</fullName>
    </recommendedName>
</protein>
<feature type="domain" description="OmpR/PhoB-type" evidence="3">
    <location>
        <begin position="67"/>
        <end position="163"/>
    </location>
</feature>
<comment type="caution">
    <text evidence="4">The sequence shown here is derived from an EMBL/GenBank/DDBJ whole genome shotgun (WGS) entry which is preliminary data.</text>
</comment>
<dbReference type="Gene3D" id="1.10.10.10">
    <property type="entry name" value="Winged helix-like DNA-binding domain superfamily/Winged helix DNA-binding domain"/>
    <property type="match status" value="1"/>
</dbReference>
<dbReference type="Proteomes" id="UP001519332">
    <property type="component" value="Unassembled WGS sequence"/>
</dbReference>
<dbReference type="EMBL" id="JAGINW010000001">
    <property type="protein sequence ID" value="MBP2329384.1"/>
    <property type="molecule type" value="Genomic_DNA"/>
</dbReference>
<dbReference type="RefSeq" id="WP_307855602.1">
    <property type="nucleotide sequence ID" value="NZ_JAGINW010000001.1"/>
</dbReference>
<dbReference type="InterPro" id="IPR036388">
    <property type="entry name" value="WH-like_DNA-bd_sf"/>
</dbReference>
<reference evidence="4 5" key="1">
    <citation type="submission" date="2021-03" db="EMBL/GenBank/DDBJ databases">
        <title>Sequencing the genomes of 1000 actinobacteria strains.</title>
        <authorList>
            <person name="Klenk H.-P."/>
        </authorList>
    </citation>
    <scope>NUCLEOTIDE SEQUENCE [LARGE SCALE GENOMIC DNA]</scope>
    <source>
        <strain evidence="4 5">DSM 46670</strain>
    </source>
</reference>
<dbReference type="InterPro" id="IPR016032">
    <property type="entry name" value="Sig_transdc_resp-reg_C-effctor"/>
</dbReference>
<keyword evidence="1 2" id="KW-0238">DNA-binding</keyword>
<evidence type="ECO:0000259" key="3">
    <source>
        <dbReference type="PROSITE" id="PS51755"/>
    </source>
</evidence>
<dbReference type="InterPro" id="IPR001867">
    <property type="entry name" value="OmpR/PhoB-type_DNA-bd"/>
</dbReference>
<keyword evidence="5" id="KW-1185">Reference proteome</keyword>
<organism evidence="4 5">
    <name type="scientific">Kibdelosporangium banguiense</name>
    <dbReference type="NCBI Taxonomy" id="1365924"/>
    <lineage>
        <taxon>Bacteria</taxon>
        <taxon>Bacillati</taxon>
        <taxon>Actinomycetota</taxon>
        <taxon>Actinomycetes</taxon>
        <taxon>Pseudonocardiales</taxon>
        <taxon>Pseudonocardiaceae</taxon>
        <taxon>Kibdelosporangium</taxon>
    </lineage>
</organism>
<dbReference type="PROSITE" id="PS51755">
    <property type="entry name" value="OMPR_PHOB"/>
    <property type="match status" value="1"/>
</dbReference>
<evidence type="ECO:0000256" key="1">
    <source>
        <dbReference type="ARBA" id="ARBA00023125"/>
    </source>
</evidence>
<sequence>MQAEQSGVALIRWPEESERRIHCRAKGVPRLLVVEGGHMAPVSGDAYEDWVRMPVSESDVHARISVLRARLTADCTPRVDAHGVLHFRSRSLVLSPTGASLANVLAASFEQVVRRETMMEWLSSKQNPSRSALDLHIMRLRRRIWPLDLAIRTVWGRGYVLEYSENQSELPGPE</sequence>
<feature type="DNA-binding region" description="OmpR/PhoB-type" evidence="2">
    <location>
        <begin position="67"/>
        <end position="163"/>
    </location>
</feature>
<evidence type="ECO:0000256" key="2">
    <source>
        <dbReference type="PROSITE-ProRule" id="PRU01091"/>
    </source>
</evidence>
<evidence type="ECO:0000313" key="4">
    <source>
        <dbReference type="EMBL" id="MBP2329384.1"/>
    </source>
</evidence>
<proteinExistence type="predicted"/>